<evidence type="ECO:0000256" key="1">
    <source>
        <dbReference type="SAM" id="Phobius"/>
    </source>
</evidence>
<feature type="transmembrane region" description="Helical" evidence="1">
    <location>
        <begin position="92"/>
        <end position="113"/>
    </location>
</feature>
<feature type="transmembrane region" description="Helical" evidence="1">
    <location>
        <begin position="125"/>
        <end position="145"/>
    </location>
</feature>
<reference evidence="2 3" key="1">
    <citation type="submission" date="2020-02" db="EMBL/GenBank/DDBJ databases">
        <title>Balneolaceae bacterium YR4-1, complete genome.</title>
        <authorList>
            <person name="Li Y."/>
            <person name="Wu S."/>
        </authorList>
    </citation>
    <scope>NUCLEOTIDE SEQUENCE [LARGE SCALE GENOMIC DNA]</scope>
    <source>
        <strain evidence="2 3">YR4-1</strain>
    </source>
</reference>
<proteinExistence type="predicted"/>
<keyword evidence="1" id="KW-1133">Transmembrane helix</keyword>
<feature type="transmembrane region" description="Helical" evidence="1">
    <location>
        <begin position="63"/>
        <end position="86"/>
    </location>
</feature>
<dbReference type="RefSeq" id="WP_165143392.1">
    <property type="nucleotide sequence ID" value="NZ_JAALLT010000004.1"/>
</dbReference>
<accession>A0A6M1SXF4</accession>
<feature type="transmembrane region" description="Helical" evidence="1">
    <location>
        <begin position="196"/>
        <end position="216"/>
    </location>
</feature>
<comment type="caution">
    <text evidence="2">The sequence shown here is derived from an EMBL/GenBank/DDBJ whole genome shotgun (WGS) entry which is preliminary data.</text>
</comment>
<organism evidence="2 3">
    <name type="scientific">Halalkalibaculum roseum</name>
    <dbReference type="NCBI Taxonomy" id="2709311"/>
    <lineage>
        <taxon>Bacteria</taxon>
        <taxon>Pseudomonadati</taxon>
        <taxon>Balneolota</taxon>
        <taxon>Balneolia</taxon>
        <taxon>Balneolales</taxon>
        <taxon>Balneolaceae</taxon>
        <taxon>Halalkalibaculum</taxon>
    </lineage>
</organism>
<protein>
    <submittedName>
        <fullName evidence="2">Uncharacterized protein</fullName>
    </submittedName>
</protein>
<dbReference type="EMBL" id="JAALLT010000004">
    <property type="protein sequence ID" value="NGP77740.1"/>
    <property type="molecule type" value="Genomic_DNA"/>
</dbReference>
<dbReference type="AlphaFoldDB" id="A0A6M1SXF4"/>
<dbReference type="Proteomes" id="UP000473278">
    <property type="component" value="Unassembled WGS sequence"/>
</dbReference>
<keyword evidence="1" id="KW-0812">Transmembrane</keyword>
<keyword evidence="3" id="KW-1185">Reference proteome</keyword>
<feature type="transmembrane region" description="Helical" evidence="1">
    <location>
        <begin position="165"/>
        <end position="189"/>
    </location>
</feature>
<name>A0A6M1SXF4_9BACT</name>
<feature type="transmembrane region" description="Helical" evidence="1">
    <location>
        <begin position="33"/>
        <end position="51"/>
    </location>
</feature>
<sequence>MKWAFLKNYKLLLPIALGLVALSIPLLRDFHIESALLAAFIGCFWAGWKASKKSSNGNDISQALSILGYLYLFGLPLLVYTILAGCFSLHGLYFWVLFPIPSVFFGTAVGRLFRILNIPYGRMVTVLVLLGVSFGALILEFYSYPQVYFFNHVWGGWPGPIYDETVQVTGSLLNFRLLTLMWICLLWSIPHTRSSSIAKVFVTVLISAIALFYLYLPQLGIISPETYIQKQLGGQRESDHFTLYYDEGSYTVDEIDLLVKEHEFYYNQISQKLELSPKNENHRIESYLYAHPWQKKKLTGAKFTSYVPVWLEQDQLHIAKQQLSGSLKHEMVHVLAKQFGNRLLNASWSIGLIEGLAVAVAPDESTNSTIDQIVASEKPLPDADQMEHSLSPLGFYGGRSTVNYTTSGSFVRYLLDDYPVSNFKQAYRSSDFSDAYRQPFSELVRGWHNHLDTVSVDSVDQRIARRLFSIPSLFEKDCPHIVSDFAAHWDDYQYHLADGDTAKAVNSLDEAFILKPDNLFIKTEWTFRNLQQGNPERVQQRAAIEDTLVDLQLLYADAFRLTGDHTEAGKYLSGGVKLFEEDPEPDSLLIAAIETRSDSLQWSYYLDLRYENKLVQENMYPDLLYRTKILTMSQVAEKEQWSKFIAYSRLLSEFPLNTRYFDRYLYMLHLLGYLQEWELAELWLSKLEAMDHRKRFEERFHQQKEWITFLKQSEASG</sequence>
<gene>
    <name evidence="2" type="ORF">G3570_13920</name>
</gene>
<evidence type="ECO:0000313" key="2">
    <source>
        <dbReference type="EMBL" id="NGP77740.1"/>
    </source>
</evidence>
<keyword evidence="1" id="KW-0472">Membrane</keyword>
<evidence type="ECO:0000313" key="3">
    <source>
        <dbReference type="Proteomes" id="UP000473278"/>
    </source>
</evidence>